<comment type="caution">
    <text evidence="3">The sequence shown here is derived from an EMBL/GenBank/DDBJ whole genome shotgun (WGS) entry which is preliminary data.</text>
</comment>
<feature type="region of interest" description="Disordered" evidence="1">
    <location>
        <begin position="37"/>
        <end position="71"/>
    </location>
</feature>
<feature type="domain" description="Sporulation stage II protein D amidase enhancer LytB N-terminal" evidence="2">
    <location>
        <begin position="83"/>
        <end position="179"/>
    </location>
</feature>
<dbReference type="Pfam" id="PF08486">
    <property type="entry name" value="SpoIID"/>
    <property type="match status" value="1"/>
</dbReference>
<reference evidence="3" key="1">
    <citation type="journal article" date="2021" name="PeerJ">
        <title>Extensive microbial diversity within the chicken gut microbiome revealed by metagenomics and culture.</title>
        <authorList>
            <person name="Gilroy R."/>
            <person name="Ravi A."/>
            <person name="Getino M."/>
            <person name="Pursley I."/>
            <person name="Horton D.L."/>
            <person name="Alikhan N.F."/>
            <person name="Baker D."/>
            <person name="Gharbi K."/>
            <person name="Hall N."/>
            <person name="Watson M."/>
            <person name="Adriaenssens E.M."/>
            <person name="Foster-Nyarko E."/>
            <person name="Jarju S."/>
            <person name="Secka A."/>
            <person name="Antonio M."/>
            <person name="Oren A."/>
            <person name="Chaudhuri R.R."/>
            <person name="La Ragione R."/>
            <person name="Hildebrand F."/>
            <person name="Pallen M.J."/>
        </authorList>
    </citation>
    <scope>NUCLEOTIDE SEQUENCE</scope>
    <source>
        <strain evidence="3">ChiHcolR34-3080</strain>
    </source>
</reference>
<gene>
    <name evidence="3" type="ORF">H9890_08110</name>
</gene>
<evidence type="ECO:0000313" key="3">
    <source>
        <dbReference type="EMBL" id="HIW09344.1"/>
    </source>
</evidence>
<protein>
    <submittedName>
        <fullName evidence="3">SpoIID/LytB domain-containing protein</fullName>
    </submittedName>
</protein>
<name>A0A9D1QB35_9FIRM</name>
<proteinExistence type="predicted"/>
<evidence type="ECO:0000256" key="1">
    <source>
        <dbReference type="SAM" id="MobiDB-lite"/>
    </source>
</evidence>
<accession>A0A9D1QB35</accession>
<dbReference type="AlphaFoldDB" id="A0A9D1QB35"/>
<dbReference type="Proteomes" id="UP000823933">
    <property type="component" value="Unassembled WGS sequence"/>
</dbReference>
<dbReference type="InterPro" id="IPR013693">
    <property type="entry name" value="SpoIID/LytB_N"/>
</dbReference>
<dbReference type="InterPro" id="IPR013486">
    <property type="entry name" value="SpoIID/LytB"/>
</dbReference>
<dbReference type="EMBL" id="DXHQ01000095">
    <property type="protein sequence ID" value="HIW09344.1"/>
    <property type="molecule type" value="Genomic_DNA"/>
</dbReference>
<reference evidence="3" key="2">
    <citation type="submission" date="2021-04" db="EMBL/GenBank/DDBJ databases">
        <authorList>
            <person name="Gilroy R."/>
        </authorList>
    </citation>
    <scope>NUCLEOTIDE SEQUENCE</scope>
    <source>
        <strain evidence="3">ChiHcolR34-3080</strain>
    </source>
</reference>
<sequence length="345" mass="35940">MKKAVVFLAAALLVLGSALPLAGYWLTLTLLRQTPAAASSDPGGPGVSSVPPAEPGALPAASAPPAGSAGEVLLRDSESGQTFTLSMRDYLIGAVASEMPVSWPDEALKAQAVACHSYILYCRDHRADESAPWLTVDPARRRGCLTDPVLRSYWGTAYQANYARLSALVDQVAGAVLYYDGAPAGASYFAISNGQTEASENVWGSPLPYLRAVDSSTDLTAQDYEVTVTLSAEQVSAALADTLGIPTAGIDPSAWFGTPSYTPSGYVDSLPVCGQTVSGTALRSALGLRSACFAIRQEGGAFAITTRGYGHGVGLSQWGAKALAEQGRSWIEILAHYFPGTTLEG</sequence>
<evidence type="ECO:0000313" key="4">
    <source>
        <dbReference type="Proteomes" id="UP000823933"/>
    </source>
</evidence>
<evidence type="ECO:0000259" key="2">
    <source>
        <dbReference type="Pfam" id="PF08486"/>
    </source>
</evidence>
<organism evidence="3 4">
    <name type="scientific">Candidatus Faecalibacterium intestinigallinarum</name>
    <dbReference type="NCBI Taxonomy" id="2838581"/>
    <lineage>
        <taxon>Bacteria</taxon>
        <taxon>Bacillati</taxon>
        <taxon>Bacillota</taxon>
        <taxon>Clostridia</taxon>
        <taxon>Eubacteriales</taxon>
        <taxon>Oscillospiraceae</taxon>
        <taxon>Faecalibacterium</taxon>
    </lineage>
</organism>
<dbReference type="NCBIfam" id="TIGR02669">
    <property type="entry name" value="SpoIID_LytB"/>
    <property type="match status" value="1"/>
</dbReference>
<dbReference type="GO" id="GO:0030435">
    <property type="term" value="P:sporulation resulting in formation of a cellular spore"/>
    <property type="evidence" value="ECO:0007669"/>
    <property type="project" value="InterPro"/>
</dbReference>